<accession>A0A7X8XWY7</accession>
<sequence length="191" mass="22573">MDSIQEIIFSIIGVGVYWFLSNLGKKSEKKKPHQNITSQNIVPPKEEEFVEKEDYPEEFQKQPSSTQAPASFKDLLNILIDPGKIQEQQRQLNPLDPERAEEELREDLRDYNPTNVSPLRRNNSPVDDDDYNWKDDYVVDDIEEERKERRKKRNAKPKKKKAKKDISGLFKSPNRIRDAFIMNEILHKKYD</sequence>
<keyword evidence="2" id="KW-0812">Transmembrane</keyword>
<feature type="region of interest" description="Disordered" evidence="1">
    <location>
        <begin position="86"/>
        <end position="168"/>
    </location>
</feature>
<proteinExistence type="predicted"/>
<keyword evidence="4" id="KW-1185">Reference proteome</keyword>
<evidence type="ECO:0000313" key="4">
    <source>
        <dbReference type="Proteomes" id="UP000585050"/>
    </source>
</evidence>
<organism evidence="3 4">
    <name type="scientific">Flammeovirga agarivorans</name>
    <dbReference type="NCBI Taxonomy" id="2726742"/>
    <lineage>
        <taxon>Bacteria</taxon>
        <taxon>Pseudomonadati</taxon>
        <taxon>Bacteroidota</taxon>
        <taxon>Cytophagia</taxon>
        <taxon>Cytophagales</taxon>
        <taxon>Flammeovirgaceae</taxon>
        <taxon>Flammeovirga</taxon>
    </lineage>
</organism>
<reference evidence="3 4" key="1">
    <citation type="submission" date="2020-04" db="EMBL/GenBank/DDBJ databases">
        <title>Flammeovirga sp. SR4, a novel species isolated from seawater.</title>
        <authorList>
            <person name="Wang X."/>
        </authorList>
    </citation>
    <scope>NUCLEOTIDE SEQUENCE [LARGE SCALE GENOMIC DNA]</scope>
    <source>
        <strain evidence="3 4">SR4</strain>
    </source>
</reference>
<evidence type="ECO:0000313" key="3">
    <source>
        <dbReference type="EMBL" id="NLR92555.1"/>
    </source>
</evidence>
<feature type="transmembrane region" description="Helical" evidence="2">
    <location>
        <begin position="6"/>
        <end position="24"/>
    </location>
</feature>
<dbReference type="RefSeq" id="WP_168883263.1">
    <property type="nucleotide sequence ID" value="NZ_JABAIL010000004.1"/>
</dbReference>
<protein>
    <submittedName>
        <fullName evidence="3">Uncharacterized protein</fullName>
    </submittedName>
</protein>
<evidence type="ECO:0000256" key="1">
    <source>
        <dbReference type="SAM" id="MobiDB-lite"/>
    </source>
</evidence>
<feature type="region of interest" description="Disordered" evidence="1">
    <location>
        <begin position="26"/>
        <end position="70"/>
    </location>
</feature>
<feature type="compositionally biased region" description="Basic residues" evidence="1">
    <location>
        <begin position="148"/>
        <end position="163"/>
    </location>
</feature>
<keyword evidence="2" id="KW-1133">Transmembrane helix</keyword>
<name>A0A7X8XWY7_9BACT</name>
<evidence type="ECO:0000256" key="2">
    <source>
        <dbReference type="SAM" id="Phobius"/>
    </source>
</evidence>
<feature type="compositionally biased region" description="Acidic residues" evidence="1">
    <location>
        <begin position="48"/>
        <end position="57"/>
    </location>
</feature>
<comment type="caution">
    <text evidence="3">The sequence shown here is derived from an EMBL/GenBank/DDBJ whole genome shotgun (WGS) entry which is preliminary data.</text>
</comment>
<dbReference type="Proteomes" id="UP000585050">
    <property type="component" value="Unassembled WGS sequence"/>
</dbReference>
<gene>
    <name evidence="3" type="ORF">HGP29_15160</name>
</gene>
<keyword evidence="2" id="KW-0472">Membrane</keyword>
<dbReference type="EMBL" id="JABAIL010000004">
    <property type="protein sequence ID" value="NLR92555.1"/>
    <property type="molecule type" value="Genomic_DNA"/>
</dbReference>
<feature type="compositionally biased region" description="Polar residues" evidence="1">
    <location>
        <begin position="112"/>
        <end position="125"/>
    </location>
</feature>
<dbReference type="AlphaFoldDB" id="A0A7X8XWY7"/>